<dbReference type="RefSeq" id="WP_378110242.1">
    <property type="nucleotide sequence ID" value="NZ_JBHSNC010000010.1"/>
</dbReference>
<comment type="caution">
    <text evidence="1">The sequence shown here is derived from an EMBL/GenBank/DDBJ whole genome shotgun (WGS) entry which is preliminary data.</text>
</comment>
<reference evidence="2" key="1">
    <citation type="journal article" date="2019" name="Int. J. Syst. Evol. Microbiol.">
        <title>The Global Catalogue of Microorganisms (GCM) 10K type strain sequencing project: providing services to taxonomists for standard genome sequencing and annotation.</title>
        <authorList>
            <consortium name="The Broad Institute Genomics Platform"/>
            <consortium name="The Broad Institute Genome Sequencing Center for Infectious Disease"/>
            <person name="Wu L."/>
            <person name="Ma J."/>
        </authorList>
    </citation>
    <scope>NUCLEOTIDE SEQUENCE [LARGE SCALE GENOMIC DNA]</scope>
    <source>
        <strain evidence="2">CGMCC 1.18578</strain>
    </source>
</reference>
<proteinExistence type="predicted"/>
<dbReference type="Proteomes" id="UP001596108">
    <property type="component" value="Unassembled WGS sequence"/>
</dbReference>
<evidence type="ECO:0000313" key="1">
    <source>
        <dbReference type="EMBL" id="MFC5528408.1"/>
    </source>
</evidence>
<evidence type="ECO:0000313" key="2">
    <source>
        <dbReference type="Proteomes" id="UP001596108"/>
    </source>
</evidence>
<gene>
    <name evidence="1" type="ORF">ACFPQ4_02950</name>
</gene>
<sequence>MTQSNLTETIEPVQTVVNHYAAALLELEQVKAERDELRKTL</sequence>
<dbReference type="EMBL" id="JBHSNC010000010">
    <property type="protein sequence ID" value="MFC5528408.1"/>
    <property type="molecule type" value="Genomic_DNA"/>
</dbReference>
<keyword evidence="2" id="KW-1185">Reference proteome</keyword>
<accession>A0ABW0QUH2</accession>
<name>A0ABW0QUH2_9BACL</name>
<protein>
    <submittedName>
        <fullName evidence="1">Uncharacterized protein</fullName>
    </submittedName>
</protein>
<organism evidence="1 2">
    <name type="scientific">Cohnella yongneupensis</name>
    <dbReference type="NCBI Taxonomy" id="425006"/>
    <lineage>
        <taxon>Bacteria</taxon>
        <taxon>Bacillati</taxon>
        <taxon>Bacillota</taxon>
        <taxon>Bacilli</taxon>
        <taxon>Bacillales</taxon>
        <taxon>Paenibacillaceae</taxon>
        <taxon>Cohnella</taxon>
    </lineage>
</organism>